<evidence type="ECO:0000256" key="4">
    <source>
        <dbReference type="ARBA" id="ARBA00010617"/>
    </source>
</evidence>
<sequence length="499" mass="55519">MWGLVLVCALAFLAYRFIRDARRLPIPPGPRGLPVLGNALQIPREQSWLQFTEWAKKYGPVMHLSVVGTSFIVLSSREAIIDLLEKKSTMYSDRPVIPMAGELAGMDRYTALLPYGHRLREGRKLMLGAVNPRKAAELHVIQEAKTADFVSRLAREPSEFRAHIRWLVTAIALQVTYGLTADRSDDPFVLSVAKALEDFNELTAPGAYLVDGLPFLKYVPEWFPGASFKTKAREVGDYNRALETDLYRVAQVQLEHGHATQSFVADFLAQNPDPTSVNHELCRQVATQFYGAGSDTTASALLSFFLIMAQHPDIQRKAQMEVDIVIGDRPPKFGDRKDTPYIEAVLKEVHRWSPVLPIALPHQVRREDVYAGYRIPAGSTIFPNTWAVLHDPALYPSPDEVIPERYLNRSDESLNPDPQDFAFGYGRRVCPGRMLAEDTLFIAATSVLASFNISDAVPLKGEKIKYTGGIISHAADFTCKITPRKASNMQGPGVSLLGT</sequence>
<accession>S8E9Z2</accession>
<evidence type="ECO:0000256" key="1">
    <source>
        <dbReference type="ARBA" id="ARBA00001971"/>
    </source>
</evidence>
<comment type="pathway">
    <text evidence="3">Secondary metabolite biosynthesis.</text>
</comment>
<keyword evidence="9 14" id="KW-0560">Oxidoreductase</keyword>
<keyword evidence="6" id="KW-0812">Transmembrane</keyword>
<evidence type="ECO:0000256" key="14">
    <source>
        <dbReference type="RuleBase" id="RU000461"/>
    </source>
</evidence>
<evidence type="ECO:0000256" key="9">
    <source>
        <dbReference type="ARBA" id="ARBA00023002"/>
    </source>
</evidence>
<evidence type="ECO:0000256" key="7">
    <source>
        <dbReference type="ARBA" id="ARBA00022723"/>
    </source>
</evidence>
<dbReference type="InterPro" id="IPR001128">
    <property type="entry name" value="Cyt_P450"/>
</dbReference>
<dbReference type="InterPro" id="IPR002401">
    <property type="entry name" value="Cyt_P450_E_grp-I"/>
</dbReference>
<dbReference type="HOGENOM" id="CLU_001570_2_3_1"/>
<evidence type="ECO:0000256" key="11">
    <source>
        <dbReference type="ARBA" id="ARBA00023033"/>
    </source>
</evidence>
<organism evidence="16 17">
    <name type="scientific">Fomitopsis schrenkii</name>
    <name type="common">Brown rot fungus</name>
    <dbReference type="NCBI Taxonomy" id="2126942"/>
    <lineage>
        <taxon>Eukaryota</taxon>
        <taxon>Fungi</taxon>
        <taxon>Dikarya</taxon>
        <taxon>Basidiomycota</taxon>
        <taxon>Agaricomycotina</taxon>
        <taxon>Agaricomycetes</taxon>
        <taxon>Polyporales</taxon>
        <taxon>Fomitopsis</taxon>
    </lineage>
</organism>
<keyword evidence="5 13" id="KW-0349">Heme</keyword>
<keyword evidence="17" id="KW-1185">Reference proteome</keyword>
<dbReference type="InterPro" id="IPR036396">
    <property type="entry name" value="Cyt_P450_sf"/>
</dbReference>
<keyword evidence="15" id="KW-0732">Signal</keyword>
<evidence type="ECO:0008006" key="18">
    <source>
        <dbReference type="Google" id="ProtNLM"/>
    </source>
</evidence>
<gene>
    <name evidence="16" type="ORF">FOMPIDRAFT_1023064</name>
</gene>
<dbReference type="PRINTS" id="PR00385">
    <property type="entry name" value="P450"/>
</dbReference>
<evidence type="ECO:0000256" key="13">
    <source>
        <dbReference type="PIRSR" id="PIRSR602401-1"/>
    </source>
</evidence>
<name>S8E9Z2_FOMSC</name>
<keyword evidence="7 13" id="KW-0479">Metal-binding</keyword>
<keyword evidence="11 14" id="KW-0503">Monooxygenase</keyword>
<dbReference type="Gene3D" id="1.10.630.10">
    <property type="entry name" value="Cytochrome P450"/>
    <property type="match status" value="1"/>
</dbReference>
<evidence type="ECO:0000313" key="16">
    <source>
        <dbReference type="EMBL" id="EPT01792.1"/>
    </source>
</evidence>
<dbReference type="CDD" id="cd11065">
    <property type="entry name" value="CYP64-like"/>
    <property type="match status" value="1"/>
</dbReference>
<evidence type="ECO:0000256" key="15">
    <source>
        <dbReference type="SAM" id="SignalP"/>
    </source>
</evidence>
<feature type="chain" id="PRO_5004562891" description="Cytochrome P450" evidence="15">
    <location>
        <begin position="24"/>
        <end position="499"/>
    </location>
</feature>
<dbReference type="eggNOG" id="KOG0156">
    <property type="taxonomic scope" value="Eukaryota"/>
</dbReference>
<dbReference type="Pfam" id="PF00067">
    <property type="entry name" value="p450"/>
    <property type="match status" value="1"/>
</dbReference>
<evidence type="ECO:0000256" key="6">
    <source>
        <dbReference type="ARBA" id="ARBA00022692"/>
    </source>
</evidence>
<dbReference type="GO" id="GO:0020037">
    <property type="term" value="F:heme binding"/>
    <property type="evidence" value="ECO:0007669"/>
    <property type="project" value="InterPro"/>
</dbReference>
<dbReference type="InterPro" id="IPR050364">
    <property type="entry name" value="Cytochrome_P450_fung"/>
</dbReference>
<dbReference type="OrthoDB" id="2789670at2759"/>
<evidence type="ECO:0000256" key="3">
    <source>
        <dbReference type="ARBA" id="ARBA00005179"/>
    </source>
</evidence>
<dbReference type="EMBL" id="KE504139">
    <property type="protein sequence ID" value="EPT01792.1"/>
    <property type="molecule type" value="Genomic_DNA"/>
</dbReference>
<dbReference type="PRINTS" id="PR00463">
    <property type="entry name" value="EP450I"/>
</dbReference>
<dbReference type="GO" id="GO:0016020">
    <property type="term" value="C:membrane"/>
    <property type="evidence" value="ECO:0007669"/>
    <property type="project" value="UniProtKB-SubCell"/>
</dbReference>
<evidence type="ECO:0000256" key="10">
    <source>
        <dbReference type="ARBA" id="ARBA00023004"/>
    </source>
</evidence>
<dbReference type="PANTHER" id="PTHR46300:SF7">
    <property type="entry name" value="P450, PUTATIVE (EUROFUNG)-RELATED"/>
    <property type="match status" value="1"/>
</dbReference>
<keyword evidence="8" id="KW-1133">Transmembrane helix</keyword>
<dbReference type="GO" id="GO:0016705">
    <property type="term" value="F:oxidoreductase activity, acting on paired donors, with incorporation or reduction of molecular oxygen"/>
    <property type="evidence" value="ECO:0007669"/>
    <property type="project" value="InterPro"/>
</dbReference>
<evidence type="ECO:0000256" key="8">
    <source>
        <dbReference type="ARBA" id="ARBA00022989"/>
    </source>
</evidence>
<dbReference type="InterPro" id="IPR017972">
    <property type="entry name" value="Cyt_P450_CS"/>
</dbReference>
<dbReference type="GO" id="GO:0005506">
    <property type="term" value="F:iron ion binding"/>
    <property type="evidence" value="ECO:0007669"/>
    <property type="project" value="InterPro"/>
</dbReference>
<dbReference type="InParanoid" id="S8E9Z2"/>
<reference evidence="16 17" key="1">
    <citation type="journal article" date="2012" name="Science">
        <title>The Paleozoic origin of enzymatic lignin decomposition reconstructed from 31 fungal genomes.</title>
        <authorList>
            <person name="Floudas D."/>
            <person name="Binder M."/>
            <person name="Riley R."/>
            <person name="Barry K."/>
            <person name="Blanchette R.A."/>
            <person name="Henrissat B."/>
            <person name="Martinez A.T."/>
            <person name="Otillar R."/>
            <person name="Spatafora J.W."/>
            <person name="Yadav J.S."/>
            <person name="Aerts A."/>
            <person name="Benoit I."/>
            <person name="Boyd A."/>
            <person name="Carlson A."/>
            <person name="Copeland A."/>
            <person name="Coutinho P.M."/>
            <person name="de Vries R.P."/>
            <person name="Ferreira P."/>
            <person name="Findley K."/>
            <person name="Foster B."/>
            <person name="Gaskell J."/>
            <person name="Glotzer D."/>
            <person name="Gorecki P."/>
            <person name="Heitman J."/>
            <person name="Hesse C."/>
            <person name="Hori C."/>
            <person name="Igarashi K."/>
            <person name="Jurgens J.A."/>
            <person name="Kallen N."/>
            <person name="Kersten P."/>
            <person name="Kohler A."/>
            <person name="Kuees U."/>
            <person name="Kumar T.K.A."/>
            <person name="Kuo A."/>
            <person name="LaButti K."/>
            <person name="Larrondo L.F."/>
            <person name="Lindquist E."/>
            <person name="Ling A."/>
            <person name="Lombard V."/>
            <person name="Lucas S."/>
            <person name="Lundell T."/>
            <person name="Martin R."/>
            <person name="McLaughlin D.J."/>
            <person name="Morgenstern I."/>
            <person name="Morin E."/>
            <person name="Murat C."/>
            <person name="Nagy L.G."/>
            <person name="Nolan M."/>
            <person name="Ohm R.A."/>
            <person name="Patyshakuliyeva A."/>
            <person name="Rokas A."/>
            <person name="Ruiz-Duenas F.J."/>
            <person name="Sabat G."/>
            <person name="Salamov A."/>
            <person name="Samejima M."/>
            <person name="Schmutz J."/>
            <person name="Slot J.C."/>
            <person name="St John F."/>
            <person name="Stenlid J."/>
            <person name="Sun H."/>
            <person name="Sun S."/>
            <person name="Syed K."/>
            <person name="Tsang A."/>
            <person name="Wiebenga A."/>
            <person name="Young D."/>
            <person name="Pisabarro A."/>
            <person name="Eastwood D.C."/>
            <person name="Martin F."/>
            <person name="Cullen D."/>
            <person name="Grigoriev I.V."/>
            <person name="Hibbett D.S."/>
        </authorList>
    </citation>
    <scope>NUCLEOTIDE SEQUENCE</scope>
    <source>
        <strain evidence="17">FP-58527</strain>
    </source>
</reference>
<dbReference type="GO" id="GO:0004497">
    <property type="term" value="F:monooxygenase activity"/>
    <property type="evidence" value="ECO:0007669"/>
    <property type="project" value="UniProtKB-KW"/>
</dbReference>
<dbReference type="PROSITE" id="PS00086">
    <property type="entry name" value="CYTOCHROME_P450"/>
    <property type="match status" value="1"/>
</dbReference>
<comment type="cofactor">
    <cofactor evidence="1 13">
        <name>heme</name>
        <dbReference type="ChEBI" id="CHEBI:30413"/>
    </cofactor>
</comment>
<dbReference type="PANTHER" id="PTHR46300">
    <property type="entry name" value="P450, PUTATIVE (EUROFUNG)-RELATED-RELATED"/>
    <property type="match status" value="1"/>
</dbReference>
<evidence type="ECO:0000313" key="17">
    <source>
        <dbReference type="Proteomes" id="UP000015241"/>
    </source>
</evidence>
<proteinExistence type="inferred from homology"/>
<protein>
    <recommendedName>
        <fullName evidence="18">Cytochrome P450</fullName>
    </recommendedName>
</protein>
<dbReference type="Proteomes" id="UP000015241">
    <property type="component" value="Unassembled WGS sequence"/>
</dbReference>
<evidence type="ECO:0000256" key="5">
    <source>
        <dbReference type="ARBA" id="ARBA00022617"/>
    </source>
</evidence>
<comment type="similarity">
    <text evidence="4 14">Belongs to the cytochrome P450 family.</text>
</comment>
<dbReference type="AlphaFoldDB" id="S8E9Z2"/>
<evidence type="ECO:0000256" key="2">
    <source>
        <dbReference type="ARBA" id="ARBA00004167"/>
    </source>
</evidence>
<evidence type="ECO:0000256" key="12">
    <source>
        <dbReference type="ARBA" id="ARBA00023136"/>
    </source>
</evidence>
<dbReference type="STRING" id="743788.S8E9Z2"/>
<comment type="subcellular location">
    <subcellularLocation>
        <location evidence="2">Membrane</location>
        <topology evidence="2">Single-pass membrane protein</topology>
    </subcellularLocation>
</comment>
<dbReference type="SUPFAM" id="SSF48264">
    <property type="entry name" value="Cytochrome P450"/>
    <property type="match status" value="1"/>
</dbReference>
<feature type="binding site" description="axial binding residue" evidence="13">
    <location>
        <position position="430"/>
    </location>
    <ligand>
        <name>heme</name>
        <dbReference type="ChEBI" id="CHEBI:30413"/>
    </ligand>
    <ligandPart>
        <name>Fe</name>
        <dbReference type="ChEBI" id="CHEBI:18248"/>
    </ligandPart>
</feature>
<keyword evidence="12" id="KW-0472">Membrane</keyword>
<keyword evidence="10 13" id="KW-0408">Iron</keyword>
<feature type="signal peptide" evidence="15">
    <location>
        <begin position="1"/>
        <end position="23"/>
    </location>
</feature>